<evidence type="ECO:0000256" key="2">
    <source>
        <dbReference type="SAM" id="MobiDB-lite"/>
    </source>
</evidence>
<dbReference type="PROSITE" id="PS50056">
    <property type="entry name" value="TYR_PHOSPHATASE_2"/>
    <property type="match status" value="1"/>
</dbReference>
<sequence>MGEQFDSIPPWLSTANDFQHLHVILQTLAKRERARSQARTASRHKSQSSKAHRLSYGTSTSLLTKSDHIDHYAVSVGTSLENQVCNRYSDIEPYDRTRVVIGHGAGGFLDKGDAVHEGEGRYFNGNWIRESAGGKWWIATQAPLPNTAHAFLSVMLQSISHPSSSLTITTPSSSANPSGTVNITSRVRTIVQLTRNWEAGRQKAHVYFPPIVGESWVLEPEEGCTDPPLKVTLIETKNFDDAHCVQSTVSLASVSNANQEPVVFQHMLFHAWPDHGVPETQDQPALLNFVRLVDRVNKDLSSYPPSAHSRMDPDPPIMVGCSAGVGRTGAFIVLSSLLRYYGLLSSTPRSPPATSDPVHHHEPSPLGPLPKDIADDLVAIEIDSLREQRPCMVQRDEQIVLIYNMLATAFIEKETREKMRA</sequence>
<evidence type="ECO:0008006" key="7">
    <source>
        <dbReference type="Google" id="ProtNLM"/>
    </source>
</evidence>
<dbReference type="PANTHER" id="PTHR19134">
    <property type="entry name" value="RECEPTOR-TYPE TYROSINE-PROTEIN PHOSPHATASE"/>
    <property type="match status" value="1"/>
</dbReference>
<dbReference type="InParanoid" id="A0A067Q7Z1"/>
<feature type="domain" description="Tyrosine specific protein phosphatases" evidence="4">
    <location>
        <begin position="287"/>
        <end position="400"/>
    </location>
</feature>
<dbReference type="PANTHER" id="PTHR19134:SF449">
    <property type="entry name" value="TYROSINE-PROTEIN PHOSPHATASE 1"/>
    <property type="match status" value="1"/>
</dbReference>
<dbReference type="InterPro" id="IPR029021">
    <property type="entry name" value="Prot-tyrosine_phosphatase-like"/>
</dbReference>
<dbReference type="Proteomes" id="UP000027265">
    <property type="component" value="Unassembled WGS sequence"/>
</dbReference>
<dbReference type="SMART" id="SM00194">
    <property type="entry name" value="PTPc"/>
    <property type="match status" value="1"/>
</dbReference>
<gene>
    <name evidence="5" type="ORF">JAAARDRAFT_119011</name>
</gene>
<evidence type="ECO:0000259" key="3">
    <source>
        <dbReference type="PROSITE" id="PS50055"/>
    </source>
</evidence>
<dbReference type="STRING" id="933084.A0A067Q7Z1"/>
<proteinExistence type="inferred from homology"/>
<dbReference type="PROSITE" id="PS50055">
    <property type="entry name" value="TYR_PHOSPHATASE_PTP"/>
    <property type="match status" value="1"/>
</dbReference>
<dbReference type="InterPro" id="IPR050348">
    <property type="entry name" value="Protein-Tyr_Phosphatase"/>
</dbReference>
<keyword evidence="6" id="KW-1185">Reference proteome</keyword>
<accession>A0A067Q7Z1</accession>
<evidence type="ECO:0000313" key="5">
    <source>
        <dbReference type="EMBL" id="KDQ63084.1"/>
    </source>
</evidence>
<organism evidence="5 6">
    <name type="scientific">Jaapia argillacea MUCL 33604</name>
    <dbReference type="NCBI Taxonomy" id="933084"/>
    <lineage>
        <taxon>Eukaryota</taxon>
        <taxon>Fungi</taxon>
        <taxon>Dikarya</taxon>
        <taxon>Basidiomycota</taxon>
        <taxon>Agaricomycotina</taxon>
        <taxon>Agaricomycetes</taxon>
        <taxon>Agaricomycetidae</taxon>
        <taxon>Jaapiales</taxon>
        <taxon>Jaapiaceae</taxon>
        <taxon>Jaapia</taxon>
    </lineage>
</organism>
<dbReference type="HOGENOM" id="CLU_001645_9_13_1"/>
<name>A0A067Q7Z1_9AGAM</name>
<dbReference type="EMBL" id="KL197710">
    <property type="protein sequence ID" value="KDQ63084.1"/>
    <property type="molecule type" value="Genomic_DNA"/>
</dbReference>
<dbReference type="InterPro" id="IPR000387">
    <property type="entry name" value="Tyr_Pase_dom"/>
</dbReference>
<dbReference type="PRINTS" id="PR00700">
    <property type="entry name" value="PRTYPHPHTASE"/>
</dbReference>
<feature type="compositionally biased region" description="Basic residues" evidence="2">
    <location>
        <begin position="41"/>
        <end position="53"/>
    </location>
</feature>
<evidence type="ECO:0000313" key="6">
    <source>
        <dbReference type="Proteomes" id="UP000027265"/>
    </source>
</evidence>
<feature type="region of interest" description="Disordered" evidence="2">
    <location>
        <begin position="34"/>
        <end position="55"/>
    </location>
</feature>
<dbReference type="FunCoup" id="A0A067Q7Z1">
    <property type="interactions" value="520"/>
</dbReference>
<dbReference type="AlphaFoldDB" id="A0A067Q7Z1"/>
<comment type="similarity">
    <text evidence="1">Belongs to the protein-tyrosine phosphatase family. Non-receptor class subfamily.</text>
</comment>
<dbReference type="SMART" id="SM00404">
    <property type="entry name" value="PTPc_motif"/>
    <property type="match status" value="1"/>
</dbReference>
<dbReference type="Gene3D" id="3.90.190.10">
    <property type="entry name" value="Protein tyrosine phosphatase superfamily"/>
    <property type="match status" value="1"/>
</dbReference>
<dbReference type="GO" id="GO:0004725">
    <property type="term" value="F:protein tyrosine phosphatase activity"/>
    <property type="evidence" value="ECO:0007669"/>
    <property type="project" value="InterPro"/>
</dbReference>
<dbReference type="OrthoDB" id="10253954at2759"/>
<reference evidence="6" key="1">
    <citation type="journal article" date="2014" name="Proc. Natl. Acad. Sci. U.S.A.">
        <title>Extensive sampling of basidiomycete genomes demonstrates inadequacy of the white-rot/brown-rot paradigm for wood decay fungi.</title>
        <authorList>
            <person name="Riley R."/>
            <person name="Salamov A.A."/>
            <person name="Brown D.W."/>
            <person name="Nagy L.G."/>
            <person name="Floudas D."/>
            <person name="Held B.W."/>
            <person name="Levasseur A."/>
            <person name="Lombard V."/>
            <person name="Morin E."/>
            <person name="Otillar R."/>
            <person name="Lindquist E.A."/>
            <person name="Sun H."/>
            <person name="LaButti K.M."/>
            <person name="Schmutz J."/>
            <person name="Jabbour D."/>
            <person name="Luo H."/>
            <person name="Baker S.E."/>
            <person name="Pisabarro A.G."/>
            <person name="Walton J.D."/>
            <person name="Blanchette R.A."/>
            <person name="Henrissat B."/>
            <person name="Martin F."/>
            <person name="Cullen D."/>
            <person name="Hibbett D.S."/>
            <person name="Grigoriev I.V."/>
        </authorList>
    </citation>
    <scope>NUCLEOTIDE SEQUENCE [LARGE SCALE GENOMIC DNA]</scope>
    <source>
        <strain evidence="6">MUCL 33604</strain>
    </source>
</reference>
<feature type="domain" description="Tyrosine-protein phosphatase" evidence="3">
    <location>
        <begin position="81"/>
        <end position="409"/>
    </location>
</feature>
<dbReference type="SUPFAM" id="SSF52799">
    <property type="entry name" value="(Phosphotyrosine protein) phosphatases II"/>
    <property type="match status" value="1"/>
</dbReference>
<protein>
    <recommendedName>
        <fullName evidence="7">Phosphatases II</fullName>
    </recommendedName>
</protein>
<dbReference type="InterPro" id="IPR000242">
    <property type="entry name" value="PTP_cat"/>
</dbReference>
<evidence type="ECO:0000256" key="1">
    <source>
        <dbReference type="ARBA" id="ARBA00009649"/>
    </source>
</evidence>
<evidence type="ECO:0000259" key="4">
    <source>
        <dbReference type="PROSITE" id="PS50056"/>
    </source>
</evidence>
<dbReference type="Pfam" id="PF00102">
    <property type="entry name" value="Y_phosphatase"/>
    <property type="match status" value="2"/>
</dbReference>
<feature type="region of interest" description="Disordered" evidence="2">
    <location>
        <begin position="349"/>
        <end position="370"/>
    </location>
</feature>
<dbReference type="InterPro" id="IPR003595">
    <property type="entry name" value="Tyr_Pase_cat"/>
</dbReference>